<name>A0A318KHA9_9NOCA</name>
<feature type="compositionally biased region" description="Basic and acidic residues" evidence="1">
    <location>
        <begin position="27"/>
        <end position="39"/>
    </location>
</feature>
<sequence length="57" mass="6110">MVCCALLAGLVLVVGPRLAAVLRRTGRRDDDPPSRDRPAESTAYLELLGDSSSREAL</sequence>
<evidence type="ECO:0000256" key="1">
    <source>
        <dbReference type="SAM" id="MobiDB-lite"/>
    </source>
</evidence>
<accession>A0A318KHA9</accession>
<dbReference type="Proteomes" id="UP000247569">
    <property type="component" value="Unassembled WGS sequence"/>
</dbReference>
<keyword evidence="3" id="KW-1185">Reference proteome</keyword>
<proteinExistence type="predicted"/>
<comment type="caution">
    <text evidence="2">The sequence shown here is derived from an EMBL/GenBank/DDBJ whole genome shotgun (WGS) entry which is preliminary data.</text>
</comment>
<evidence type="ECO:0000313" key="3">
    <source>
        <dbReference type="Proteomes" id="UP000247569"/>
    </source>
</evidence>
<dbReference type="EMBL" id="QJKF01000001">
    <property type="protein sequence ID" value="PXX71652.1"/>
    <property type="molecule type" value="Genomic_DNA"/>
</dbReference>
<reference evidence="2 3" key="1">
    <citation type="submission" date="2018-05" db="EMBL/GenBank/DDBJ databases">
        <title>Genomic Encyclopedia of Type Strains, Phase IV (KMG-IV): sequencing the most valuable type-strain genomes for metagenomic binning, comparative biology and taxonomic classification.</title>
        <authorList>
            <person name="Goeker M."/>
        </authorList>
    </citation>
    <scope>NUCLEOTIDE SEQUENCE [LARGE SCALE GENOMIC DNA]</scope>
    <source>
        <strain evidence="2 3">DSM 44704</strain>
    </source>
</reference>
<gene>
    <name evidence="2" type="ORF">DFR70_1011086</name>
</gene>
<evidence type="ECO:0000313" key="2">
    <source>
        <dbReference type="EMBL" id="PXX71652.1"/>
    </source>
</evidence>
<organism evidence="2 3">
    <name type="scientific">Nocardia tenerifensis</name>
    <dbReference type="NCBI Taxonomy" id="228006"/>
    <lineage>
        <taxon>Bacteria</taxon>
        <taxon>Bacillati</taxon>
        <taxon>Actinomycetota</taxon>
        <taxon>Actinomycetes</taxon>
        <taxon>Mycobacteriales</taxon>
        <taxon>Nocardiaceae</taxon>
        <taxon>Nocardia</taxon>
    </lineage>
</organism>
<feature type="region of interest" description="Disordered" evidence="1">
    <location>
        <begin position="25"/>
        <end position="57"/>
    </location>
</feature>
<dbReference type="AlphaFoldDB" id="A0A318KHA9"/>
<protein>
    <submittedName>
        <fullName evidence="2">Uncharacterized protein</fullName>
    </submittedName>
</protein>